<keyword evidence="8" id="KW-0175">Coiled coil</keyword>
<dbReference type="HAMAP" id="MF_00092">
    <property type="entry name" value="MutS2"/>
    <property type="match status" value="1"/>
</dbReference>
<keyword evidence="5 7" id="KW-0694">RNA-binding</keyword>
<comment type="similarity">
    <text evidence="7">Belongs to the DNA mismatch repair MutS family. MutS2 subfamily.</text>
</comment>
<evidence type="ECO:0000313" key="12">
    <source>
        <dbReference type="Proteomes" id="UP000721861"/>
    </source>
</evidence>
<dbReference type="SMART" id="SM00533">
    <property type="entry name" value="MUTSd"/>
    <property type="match status" value="1"/>
</dbReference>
<dbReference type="PANTHER" id="PTHR48466:SF2">
    <property type="entry name" value="OS10G0509000 PROTEIN"/>
    <property type="match status" value="1"/>
</dbReference>
<dbReference type="InterPro" id="IPR036063">
    <property type="entry name" value="Smr_dom_sf"/>
</dbReference>
<evidence type="ECO:0000256" key="8">
    <source>
        <dbReference type="SAM" id="Coils"/>
    </source>
</evidence>
<evidence type="ECO:0000256" key="5">
    <source>
        <dbReference type="ARBA" id="ARBA00022884"/>
    </source>
</evidence>
<feature type="coiled-coil region" evidence="8">
    <location>
        <begin position="553"/>
        <end position="616"/>
    </location>
</feature>
<dbReference type="NCBIfam" id="TIGR01069">
    <property type="entry name" value="mutS2"/>
    <property type="match status" value="1"/>
</dbReference>
<dbReference type="SUPFAM" id="SSF48334">
    <property type="entry name" value="DNA repair protein MutS, domain III"/>
    <property type="match status" value="1"/>
</dbReference>
<name>A0ABS5KFY4_9BACT</name>
<dbReference type="InterPro" id="IPR036187">
    <property type="entry name" value="DNA_mismatch_repair_MutS_sf"/>
</dbReference>
<dbReference type="PIRSF" id="PIRSF005814">
    <property type="entry name" value="MutS_YshD"/>
    <property type="match status" value="1"/>
</dbReference>
<comment type="caution">
    <text evidence="11">The sequence shown here is derived from an EMBL/GenBank/DDBJ whole genome shotgun (WGS) entry which is preliminary data.</text>
</comment>
<organism evidence="11 12">
    <name type="scientific">Carboxylicivirga mesophila</name>
    <dbReference type="NCBI Taxonomy" id="1166478"/>
    <lineage>
        <taxon>Bacteria</taxon>
        <taxon>Pseudomonadati</taxon>
        <taxon>Bacteroidota</taxon>
        <taxon>Bacteroidia</taxon>
        <taxon>Marinilabiliales</taxon>
        <taxon>Marinilabiliaceae</taxon>
        <taxon>Carboxylicivirga</taxon>
    </lineage>
</organism>
<dbReference type="Pfam" id="PF01713">
    <property type="entry name" value="Smr"/>
    <property type="match status" value="1"/>
</dbReference>
<dbReference type="RefSeq" id="WP_212231923.1">
    <property type="nucleotide sequence ID" value="NZ_JAGUCN010000044.1"/>
</dbReference>
<dbReference type="InterPro" id="IPR005747">
    <property type="entry name" value="MutS2"/>
</dbReference>
<evidence type="ECO:0000256" key="2">
    <source>
        <dbReference type="ARBA" id="ARBA00022741"/>
    </source>
</evidence>
<keyword evidence="3 7" id="KW-0378">Hydrolase</keyword>
<keyword evidence="7" id="KW-0540">Nuclease</keyword>
<evidence type="ECO:0000256" key="9">
    <source>
        <dbReference type="SAM" id="MobiDB-lite"/>
    </source>
</evidence>
<dbReference type="Gene3D" id="3.30.1370.110">
    <property type="match status" value="1"/>
</dbReference>
<evidence type="ECO:0000256" key="6">
    <source>
        <dbReference type="ARBA" id="ARBA00023125"/>
    </source>
</evidence>
<evidence type="ECO:0000313" key="11">
    <source>
        <dbReference type="EMBL" id="MBS2213984.1"/>
    </source>
</evidence>
<dbReference type="Pfam" id="PF20297">
    <property type="entry name" value="MSSS"/>
    <property type="match status" value="1"/>
</dbReference>
<comment type="subunit">
    <text evidence="7">Homodimer. Binds to stalled ribosomes, contacting rRNA.</text>
</comment>
<reference evidence="11 12" key="1">
    <citation type="journal article" date="2014" name="Int. J. Syst. Evol. Microbiol.">
        <title>Carboxylicivirga gen. nov. in the family Marinilabiliaceae with two novel species, Carboxylicivirga mesophila sp. nov. and Carboxylicivirga taeanensis sp. nov., and reclassification of Cytophaga fermentans as Saccharicrinis fermentans gen. nov., comb. nov.</title>
        <authorList>
            <person name="Yang S.H."/>
            <person name="Seo H.S."/>
            <person name="Woo J.H."/>
            <person name="Oh H.M."/>
            <person name="Jang H."/>
            <person name="Lee J.H."/>
            <person name="Kim S.J."/>
            <person name="Kwon K.K."/>
        </authorList>
    </citation>
    <scope>NUCLEOTIDE SEQUENCE [LARGE SCALE GENOMIC DNA]</scope>
    <source>
        <strain evidence="11 12">JCM 18290</strain>
    </source>
</reference>
<dbReference type="Gene3D" id="3.40.50.300">
    <property type="entry name" value="P-loop containing nucleotide triphosphate hydrolases"/>
    <property type="match status" value="1"/>
</dbReference>
<evidence type="ECO:0000259" key="10">
    <source>
        <dbReference type="PROSITE" id="PS50828"/>
    </source>
</evidence>
<keyword evidence="12" id="KW-1185">Reference proteome</keyword>
<evidence type="ECO:0000256" key="3">
    <source>
        <dbReference type="ARBA" id="ARBA00022801"/>
    </source>
</evidence>
<proteinExistence type="inferred from homology"/>
<dbReference type="EMBL" id="JAGUCN010000044">
    <property type="protein sequence ID" value="MBS2213984.1"/>
    <property type="molecule type" value="Genomic_DNA"/>
</dbReference>
<keyword evidence="6 7" id="KW-0238">DNA-binding</keyword>
<dbReference type="InterPro" id="IPR046893">
    <property type="entry name" value="MSSS"/>
</dbReference>
<dbReference type="Proteomes" id="UP000721861">
    <property type="component" value="Unassembled WGS sequence"/>
</dbReference>
<keyword evidence="7" id="KW-0255">Endonuclease</keyword>
<evidence type="ECO:0000256" key="7">
    <source>
        <dbReference type="HAMAP-Rule" id="MF_00092"/>
    </source>
</evidence>
<protein>
    <recommendedName>
        <fullName evidence="7">Endonuclease MutS2</fullName>
        <ecNumber evidence="7">3.1.-.-</ecNumber>
    </recommendedName>
    <alternativeName>
        <fullName evidence="7">Ribosome-associated protein quality control-upstream factor</fullName>
        <shortName evidence="7">RQC-upstream factor</shortName>
        <shortName evidence="7">RqcU</shortName>
        <ecNumber evidence="7">3.6.4.-</ecNumber>
    </alternativeName>
</protein>
<dbReference type="EC" id="3.6.4.-" evidence="7"/>
<dbReference type="InterPro" id="IPR002625">
    <property type="entry name" value="Smr_dom"/>
</dbReference>
<sequence>MIYPESFEDKIKFTRVRELVKESCMSGLGKEAVDEMSFSTHFDEVSLNLQRTNEFKKVCLEEDNFPTGYFIDVREPLARIRTEGRFMDESELFDLKRSLTTINDICRFFNKKDDEDYPKLKELVAEVAVFPFILDNIDGILNKFGKIKDNASPELARIRREIFNKQNSISRKLSSILKRAKQDGLVDADVTVSIRDGRAVIPVPAANKRKLGGIVQDESATGKTSFIEPAEVVEINNEVRELQYAERREMTRILIEMADVIRPYIDELLESYRFMGTIDFIRAKARFAISINGLLPDYKKQQNFIWKEAVHPLLYLQHKPLNKPVVPLDIELSDPKQRLLLISGPNAGGKSVCLQTVGLLQYMFQCGLLVPMDEGSTMGIFKHIFMDMGDEQSIENDLSTYSSHLFNMKHFLRYSQQQTLILIDEFGTGTEPMLGGAIAESVLEQLNEQKVYGVITTHYTNLKHMASQTEGIENGAMLFDTGRIMPLYKLQIAQPGSSFAFEIARKIGLPENILTSAKEKIGQEHVDYDKNLREIVRDKRYWEQKRNTIRINEKKLADVLERYQLDLQNIKKERKDILDKAKSEAEFLLSKANKEIENTIRTIKETQANKEKTKLARQQLEDFKETAVDKKLKDEQIERKIRQIEEREKRKANRKSNKPDEAAAAAKLRPKASEAPLEVGDNVKLKGQNTPGEILKIQGKEATVAFGSLSTTVKINRLERVSNKAVKRANITNPNASISNVGDKVRERKLTFKPDIDVRGKRTEEAIQLVLNHLDEAVICEASEVKILHGKGNGILRQMIREQLNTLPFVSSFRDEHVQYGGSGITIVEIG</sequence>
<feature type="region of interest" description="Disordered" evidence="9">
    <location>
        <begin position="645"/>
        <end position="675"/>
    </location>
</feature>
<dbReference type="SUPFAM" id="SSF160443">
    <property type="entry name" value="SMR domain-like"/>
    <property type="match status" value="1"/>
</dbReference>
<evidence type="ECO:0000256" key="4">
    <source>
        <dbReference type="ARBA" id="ARBA00022840"/>
    </source>
</evidence>
<dbReference type="SUPFAM" id="SSF52540">
    <property type="entry name" value="P-loop containing nucleoside triphosphate hydrolases"/>
    <property type="match status" value="1"/>
</dbReference>
<dbReference type="SMART" id="SM00534">
    <property type="entry name" value="MUTSac"/>
    <property type="match status" value="1"/>
</dbReference>
<comment type="function">
    <text evidence="7">Acts as a ribosome collision sensor, splitting the ribosome into its 2 subunits. Detects stalled/collided 70S ribosomes which it binds and splits by an ATP-hydrolysis driven conformational change. Acts upstream of the ribosome quality control system (RQC), a ribosome-associated complex that mediates the extraction of incompletely synthesized nascent chains from stalled ribosomes and their subsequent degradation. Probably generates substrates for RQC.</text>
</comment>
<gene>
    <name evidence="7" type="primary">mutS2</name>
    <name evidence="7" type="synonym">rqcU</name>
    <name evidence="11" type="ORF">KEM09_21425</name>
</gene>
<accession>A0ABS5KFY4</accession>
<dbReference type="Pfam" id="PF00488">
    <property type="entry name" value="MutS_V"/>
    <property type="match status" value="1"/>
</dbReference>
<dbReference type="InterPro" id="IPR007696">
    <property type="entry name" value="DNA_mismatch_repair_MutS_core"/>
</dbReference>
<dbReference type="InterPro" id="IPR045076">
    <property type="entry name" value="MutS"/>
</dbReference>
<feature type="domain" description="Smr" evidence="10">
    <location>
        <begin position="756"/>
        <end position="831"/>
    </location>
</feature>
<comment type="function">
    <text evidence="7">Endonuclease that is involved in the suppression of homologous recombination and thus may have a key role in the control of bacterial genetic diversity.</text>
</comment>
<dbReference type="InterPro" id="IPR000432">
    <property type="entry name" value="DNA_mismatch_repair_MutS_C"/>
</dbReference>
<evidence type="ECO:0000256" key="1">
    <source>
        <dbReference type="ARBA" id="ARBA00022730"/>
    </source>
</evidence>
<keyword evidence="4 7" id="KW-0067">ATP-binding</keyword>
<dbReference type="SMART" id="SM00463">
    <property type="entry name" value="SMR"/>
    <property type="match status" value="1"/>
</dbReference>
<feature type="binding site" evidence="7">
    <location>
        <begin position="344"/>
        <end position="351"/>
    </location>
    <ligand>
        <name>ATP</name>
        <dbReference type="ChEBI" id="CHEBI:30616"/>
    </ligand>
</feature>
<keyword evidence="2 7" id="KW-0547">Nucleotide-binding</keyword>
<dbReference type="PROSITE" id="PS50828">
    <property type="entry name" value="SMR"/>
    <property type="match status" value="1"/>
</dbReference>
<keyword evidence="1 7" id="KW-0699">rRNA-binding</keyword>
<dbReference type="EC" id="3.1.-.-" evidence="7"/>
<dbReference type="InterPro" id="IPR027417">
    <property type="entry name" value="P-loop_NTPase"/>
</dbReference>
<dbReference type="PANTHER" id="PTHR48466">
    <property type="entry name" value="OS10G0509000 PROTEIN-RELATED"/>
    <property type="match status" value="1"/>
</dbReference>